<dbReference type="OrthoDB" id="2280446at2759"/>
<dbReference type="Proteomes" id="UP000078561">
    <property type="component" value="Unassembled WGS sequence"/>
</dbReference>
<dbReference type="InParanoid" id="A0A168LFA2"/>
<protein>
    <submittedName>
        <fullName evidence="1">Uncharacterized protein</fullName>
    </submittedName>
</protein>
<name>A0A168LFA2_ABSGL</name>
<evidence type="ECO:0000313" key="2">
    <source>
        <dbReference type="Proteomes" id="UP000078561"/>
    </source>
</evidence>
<evidence type="ECO:0000313" key="1">
    <source>
        <dbReference type="EMBL" id="SAL96677.1"/>
    </source>
</evidence>
<organism evidence="1">
    <name type="scientific">Absidia glauca</name>
    <name type="common">Pin mould</name>
    <dbReference type="NCBI Taxonomy" id="4829"/>
    <lineage>
        <taxon>Eukaryota</taxon>
        <taxon>Fungi</taxon>
        <taxon>Fungi incertae sedis</taxon>
        <taxon>Mucoromycota</taxon>
        <taxon>Mucoromycotina</taxon>
        <taxon>Mucoromycetes</taxon>
        <taxon>Mucorales</taxon>
        <taxon>Cunninghamellaceae</taxon>
        <taxon>Absidia</taxon>
    </lineage>
</organism>
<dbReference type="EMBL" id="LT551165">
    <property type="protein sequence ID" value="SAL96677.1"/>
    <property type="molecule type" value="Genomic_DNA"/>
</dbReference>
<reference evidence="1" key="1">
    <citation type="submission" date="2016-04" db="EMBL/GenBank/DDBJ databases">
        <authorList>
            <person name="Evans L.H."/>
            <person name="Alamgir A."/>
            <person name="Owens N."/>
            <person name="Weber N.D."/>
            <person name="Virtaneva K."/>
            <person name="Barbian K."/>
            <person name="Babar A."/>
            <person name="Rosenke K."/>
        </authorList>
    </citation>
    <scope>NUCLEOTIDE SEQUENCE [LARGE SCALE GENOMIC DNA]</scope>
    <source>
        <strain evidence="1">CBS 101.48</strain>
    </source>
</reference>
<keyword evidence="2" id="KW-1185">Reference proteome</keyword>
<accession>A0A168LFA2</accession>
<dbReference type="AlphaFoldDB" id="A0A168LFA2"/>
<sequence length="292" mass="33571">MHPISHTNTVLPPRLDDTSVLLLGGGQNPTDILGDKADSPLLSPCIEITGYDMPASIMVPMINREEEILLVVQRNPDFFVQLQQQVDEPTFKKFTSTLYAPRLRLDDQDWLWRIEKLLVKISPPMWEKFQVLVDHFPADQQQLQPNIQTPPSPSPVVTPIISTPTFLSARPPLLAQLKEQQNDKSSSSSSSNSTGASSFRYLYEDHGYFFDPRIRNRKSWQSALDPFLQECKLAMKHAEYRLFVHWLFVSSSQVTDEHWECALYESLNHHPILFLKLKDWIDNQVESGENNK</sequence>
<proteinExistence type="predicted"/>
<gene>
    <name evidence="1" type="primary">ABSGL_02093.1 scaffold 2596</name>
</gene>